<dbReference type="Gene3D" id="3.90.1590.10">
    <property type="entry name" value="glutathione-dependent formaldehyde- activating enzyme (gfa)"/>
    <property type="match status" value="1"/>
</dbReference>
<comment type="caution">
    <text evidence="6">The sequence shown here is derived from an EMBL/GenBank/DDBJ whole genome shotgun (WGS) entry which is preliminary data.</text>
</comment>
<feature type="domain" description="CENP-V/GFA" evidence="5">
    <location>
        <begin position="12"/>
        <end position="128"/>
    </location>
</feature>
<dbReference type="PANTHER" id="PTHR33337">
    <property type="entry name" value="GFA DOMAIN-CONTAINING PROTEIN"/>
    <property type="match status" value="1"/>
</dbReference>
<dbReference type="AlphaFoldDB" id="A0A371RJ29"/>
<proteinExistence type="inferred from homology"/>
<dbReference type="Proteomes" id="UP000264589">
    <property type="component" value="Unassembled WGS sequence"/>
</dbReference>
<keyword evidence="3" id="KW-0862">Zinc</keyword>
<dbReference type="OrthoDB" id="7186766at2"/>
<dbReference type="EMBL" id="QUQO01000001">
    <property type="protein sequence ID" value="RFB05448.1"/>
    <property type="molecule type" value="Genomic_DNA"/>
</dbReference>
<dbReference type="GO" id="GO:0046872">
    <property type="term" value="F:metal ion binding"/>
    <property type="evidence" value="ECO:0007669"/>
    <property type="project" value="UniProtKB-KW"/>
</dbReference>
<dbReference type="InterPro" id="IPR011057">
    <property type="entry name" value="Mss4-like_sf"/>
</dbReference>
<evidence type="ECO:0000259" key="5">
    <source>
        <dbReference type="PROSITE" id="PS51891"/>
    </source>
</evidence>
<reference evidence="6 7" key="1">
    <citation type="submission" date="2018-08" db="EMBL/GenBank/DDBJ databases">
        <title>Parvularcula sp. SM1705, isolated from surface water of the South Sea China.</title>
        <authorList>
            <person name="Sun L."/>
        </authorList>
    </citation>
    <scope>NUCLEOTIDE SEQUENCE [LARGE SCALE GENOMIC DNA]</scope>
    <source>
        <strain evidence="6 7">SM1705</strain>
    </source>
</reference>
<sequence length="143" mass="15849">MSLRRKGERPLVKAECNCGGVAFEINAELKDIYVCHCSICRKLTGSSGIPVVIVPNKDFRWLRGEELVSNWKKPDADWQSWFCKTCGSTLPGMNDPDTMFVPAGILSEGGETLRVAHHIWVGSKAVWDEIGDSGKQHQNGFEA</sequence>
<gene>
    <name evidence="6" type="ORF">DX908_09370</name>
</gene>
<name>A0A371RJ29_9PROT</name>
<dbReference type="PANTHER" id="PTHR33337:SF40">
    <property type="entry name" value="CENP-V_GFA DOMAIN-CONTAINING PROTEIN-RELATED"/>
    <property type="match status" value="1"/>
</dbReference>
<evidence type="ECO:0000256" key="4">
    <source>
        <dbReference type="ARBA" id="ARBA00023239"/>
    </source>
</evidence>
<organism evidence="6 7">
    <name type="scientific">Parvularcula marina</name>
    <dbReference type="NCBI Taxonomy" id="2292771"/>
    <lineage>
        <taxon>Bacteria</taxon>
        <taxon>Pseudomonadati</taxon>
        <taxon>Pseudomonadota</taxon>
        <taxon>Alphaproteobacteria</taxon>
        <taxon>Parvularculales</taxon>
        <taxon>Parvularculaceae</taxon>
        <taxon>Parvularcula</taxon>
    </lineage>
</organism>
<dbReference type="SUPFAM" id="SSF51316">
    <property type="entry name" value="Mss4-like"/>
    <property type="match status" value="1"/>
</dbReference>
<keyword evidence="7" id="KW-1185">Reference proteome</keyword>
<dbReference type="InParanoid" id="A0A371RJ29"/>
<evidence type="ECO:0000256" key="1">
    <source>
        <dbReference type="ARBA" id="ARBA00005495"/>
    </source>
</evidence>
<protein>
    <submittedName>
        <fullName evidence="6">GFA family protein</fullName>
    </submittedName>
</protein>
<accession>A0A371RJ29</accession>
<evidence type="ECO:0000313" key="7">
    <source>
        <dbReference type="Proteomes" id="UP000264589"/>
    </source>
</evidence>
<dbReference type="InterPro" id="IPR006913">
    <property type="entry name" value="CENP-V/GFA"/>
</dbReference>
<dbReference type="PROSITE" id="PS51891">
    <property type="entry name" value="CENP_V_GFA"/>
    <property type="match status" value="1"/>
</dbReference>
<comment type="similarity">
    <text evidence="1">Belongs to the Gfa family.</text>
</comment>
<keyword evidence="4" id="KW-0456">Lyase</keyword>
<evidence type="ECO:0000313" key="6">
    <source>
        <dbReference type="EMBL" id="RFB05448.1"/>
    </source>
</evidence>
<dbReference type="Pfam" id="PF04828">
    <property type="entry name" value="GFA"/>
    <property type="match status" value="1"/>
</dbReference>
<evidence type="ECO:0000256" key="3">
    <source>
        <dbReference type="ARBA" id="ARBA00022833"/>
    </source>
</evidence>
<evidence type="ECO:0000256" key="2">
    <source>
        <dbReference type="ARBA" id="ARBA00022723"/>
    </source>
</evidence>
<dbReference type="GO" id="GO:0016846">
    <property type="term" value="F:carbon-sulfur lyase activity"/>
    <property type="evidence" value="ECO:0007669"/>
    <property type="project" value="InterPro"/>
</dbReference>
<keyword evidence="2" id="KW-0479">Metal-binding</keyword>